<gene>
    <name evidence="3" type="primary">WBGene00110929</name>
</gene>
<accession>A0A2A6B677</accession>
<feature type="region of interest" description="Disordered" evidence="2">
    <location>
        <begin position="107"/>
        <end position="156"/>
    </location>
</feature>
<dbReference type="PANTHER" id="PTHR23322:SF96">
    <property type="entry name" value="FAS-ASSOCIATED FACTOR 1"/>
    <property type="match status" value="1"/>
</dbReference>
<accession>A0A8R1YDY4</accession>
<keyword evidence="1" id="KW-0175">Coiled coil</keyword>
<dbReference type="PANTHER" id="PTHR23322">
    <property type="entry name" value="FAS-ASSOCIATED PROTEIN"/>
    <property type="match status" value="1"/>
</dbReference>
<dbReference type="OrthoDB" id="1920064at2759"/>
<proteinExistence type="predicted"/>
<dbReference type="Pfam" id="PF00789">
    <property type="entry name" value="UBX"/>
    <property type="match status" value="1"/>
</dbReference>
<feature type="compositionally biased region" description="Low complexity" evidence="2">
    <location>
        <begin position="142"/>
        <end position="156"/>
    </location>
</feature>
<dbReference type="Pfam" id="PF14555">
    <property type="entry name" value="UBA_4"/>
    <property type="match status" value="1"/>
</dbReference>
<protein>
    <submittedName>
        <fullName evidence="3">Ubxn-3</fullName>
    </submittedName>
</protein>
<feature type="compositionally biased region" description="Low complexity" evidence="2">
    <location>
        <begin position="107"/>
        <end position="133"/>
    </location>
</feature>
<evidence type="ECO:0000256" key="2">
    <source>
        <dbReference type="SAM" id="MobiDB-lite"/>
    </source>
</evidence>
<dbReference type="InterPro" id="IPR049483">
    <property type="entry name" value="FAF1_2-like_UAS"/>
</dbReference>
<reference evidence="4" key="1">
    <citation type="journal article" date="2008" name="Nat. Genet.">
        <title>The Pristionchus pacificus genome provides a unique perspective on nematode lifestyle and parasitism.</title>
        <authorList>
            <person name="Dieterich C."/>
            <person name="Clifton S.W."/>
            <person name="Schuster L.N."/>
            <person name="Chinwalla A."/>
            <person name="Delehaunty K."/>
            <person name="Dinkelacker I."/>
            <person name="Fulton L."/>
            <person name="Fulton R."/>
            <person name="Godfrey J."/>
            <person name="Minx P."/>
            <person name="Mitreva M."/>
            <person name="Roeseler W."/>
            <person name="Tian H."/>
            <person name="Witte H."/>
            <person name="Yang S.P."/>
            <person name="Wilson R.K."/>
            <person name="Sommer R.J."/>
        </authorList>
    </citation>
    <scope>NUCLEOTIDE SEQUENCE [LARGE SCALE GENOMIC DNA]</scope>
    <source>
        <strain evidence="4">PS312</strain>
    </source>
</reference>
<dbReference type="Gene3D" id="3.40.30.10">
    <property type="entry name" value="Glutaredoxin"/>
    <property type="match status" value="1"/>
</dbReference>
<dbReference type="SMART" id="SM00594">
    <property type="entry name" value="UAS"/>
    <property type="match status" value="1"/>
</dbReference>
<dbReference type="InterPro" id="IPR050730">
    <property type="entry name" value="UBX_domain-protein"/>
</dbReference>
<keyword evidence="4" id="KW-1185">Reference proteome</keyword>
<dbReference type="Pfam" id="PF21021">
    <property type="entry name" value="FAF1"/>
    <property type="match status" value="1"/>
</dbReference>
<dbReference type="GO" id="GO:0005634">
    <property type="term" value="C:nucleus"/>
    <property type="evidence" value="ECO:0000318"/>
    <property type="project" value="GO_Central"/>
</dbReference>
<dbReference type="InterPro" id="IPR006577">
    <property type="entry name" value="UAS"/>
</dbReference>
<dbReference type="GO" id="GO:0005783">
    <property type="term" value="C:endoplasmic reticulum"/>
    <property type="evidence" value="ECO:0000318"/>
    <property type="project" value="GO_Central"/>
</dbReference>
<dbReference type="EnsemblMetazoa" id="PPA21375.1">
    <property type="protein sequence ID" value="PPA21375.1"/>
    <property type="gene ID" value="WBGene00110929"/>
</dbReference>
<dbReference type="InterPro" id="IPR001012">
    <property type="entry name" value="UBX_dom"/>
</dbReference>
<organism evidence="3 4">
    <name type="scientific">Pristionchus pacificus</name>
    <name type="common">Parasitic nematode worm</name>
    <dbReference type="NCBI Taxonomy" id="54126"/>
    <lineage>
        <taxon>Eukaryota</taxon>
        <taxon>Metazoa</taxon>
        <taxon>Ecdysozoa</taxon>
        <taxon>Nematoda</taxon>
        <taxon>Chromadorea</taxon>
        <taxon>Rhabditida</taxon>
        <taxon>Rhabditina</taxon>
        <taxon>Diplogasteromorpha</taxon>
        <taxon>Diplogasteroidea</taxon>
        <taxon>Neodiplogasteridae</taxon>
        <taxon>Pristionchus</taxon>
    </lineage>
</organism>
<dbReference type="Proteomes" id="UP000005239">
    <property type="component" value="Unassembled WGS sequence"/>
</dbReference>
<reference evidence="3" key="2">
    <citation type="submission" date="2022-06" db="UniProtKB">
        <authorList>
            <consortium name="EnsemblMetazoa"/>
        </authorList>
    </citation>
    <scope>IDENTIFICATION</scope>
    <source>
        <strain evidence="3">PS312</strain>
    </source>
</reference>
<dbReference type="Gene3D" id="3.10.20.90">
    <property type="entry name" value="Phosphatidylinositol 3-kinase Catalytic Subunit, Chain A, domain 1"/>
    <property type="match status" value="1"/>
</dbReference>
<dbReference type="GO" id="GO:0043130">
    <property type="term" value="F:ubiquitin binding"/>
    <property type="evidence" value="ECO:0000318"/>
    <property type="project" value="GO_Central"/>
</dbReference>
<dbReference type="AlphaFoldDB" id="A0A2A6B677"/>
<dbReference type="InterPro" id="IPR029071">
    <property type="entry name" value="Ubiquitin-like_domsf"/>
</dbReference>
<evidence type="ECO:0000313" key="4">
    <source>
        <dbReference type="Proteomes" id="UP000005239"/>
    </source>
</evidence>
<dbReference type="SUPFAM" id="SSF54236">
    <property type="entry name" value="Ubiquitin-like"/>
    <property type="match status" value="1"/>
</dbReference>
<name>A0A2A6B677_PRIPA</name>
<feature type="coiled-coil region" evidence="1">
    <location>
        <begin position="394"/>
        <end position="456"/>
    </location>
</feature>
<evidence type="ECO:0000313" key="3">
    <source>
        <dbReference type="EnsemblMetazoa" id="PPA21375.1"/>
    </source>
</evidence>
<sequence length="550" mass="60269">MDMDQLSDEQMNKLRQFQDIANLDEMDLAVVTLASCDWNLEHAIEAHLGGNPPVHRAPQLGINHLDYAPDFDGEAMMVDADEEFAPQLPPPRRAAATTRAATAAAAAASDDSMASGSSRSRAAAVAQTPAAPVHTKVEEKVSTSGKSVSTSSKSTSGIVVTPTAAAAAAEVDVVVPAAPAARAAAGYSSAEVLASNGGSARRGGGSDFGVPLIPTDCASALEGTQNFQSVFEARYGKDGRGHLMPPFFIGTLQSAISEAFNCPDRPVSERRPLALYIHHDRSVARNIFPQAVLCNDGVLGLLRSQFIVWPWDVTAKQNEDKLTAWLSECSLYDTRPIVASFLNNVDRFPLLILLSKDGGQLRMIDFVNGSEGADQAMEKLLMCMDAYATSKISLEKQETERQERELLRREQERELQESLAVDRERAERQAREIREAKEAEERVAREREEREAHIAALKSSLPEEPAAGTKGCCSVRFRLPERGIVDRRFSKSSPFSVVLTFLESEGFPVADYRFMNSDFPQKKDVSAWEPKSTLEELKFPEREVINVEER</sequence>
<dbReference type="Gene3D" id="1.10.8.10">
    <property type="entry name" value="DNA helicase RuvA subunit, C-terminal domain"/>
    <property type="match status" value="1"/>
</dbReference>
<dbReference type="SUPFAM" id="SSF52833">
    <property type="entry name" value="Thioredoxin-like"/>
    <property type="match status" value="1"/>
</dbReference>
<dbReference type="PROSITE" id="PS50033">
    <property type="entry name" value="UBX"/>
    <property type="match status" value="1"/>
</dbReference>
<dbReference type="GO" id="GO:0036503">
    <property type="term" value="P:ERAD pathway"/>
    <property type="evidence" value="ECO:0000318"/>
    <property type="project" value="GO_Central"/>
</dbReference>
<dbReference type="InterPro" id="IPR036249">
    <property type="entry name" value="Thioredoxin-like_sf"/>
</dbReference>
<evidence type="ECO:0000256" key="1">
    <source>
        <dbReference type="SAM" id="Coils"/>
    </source>
</evidence>